<evidence type="ECO:0000313" key="4">
    <source>
        <dbReference type="EMBL" id="ELZ39672.1"/>
    </source>
</evidence>
<dbReference type="SUPFAM" id="SSF50998">
    <property type="entry name" value="Quinoprotein alcohol dehydrogenase-like"/>
    <property type="match status" value="2"/>
</dbReference>
<dbReference type="OrthoDB" id="8638at2157"/>
<evidence type="ECO:0000259" key="3">
    <source>
        <dbReference type="Pfam" id="PF13360"/>
    </source>
</evidence>
<keyword evidence="2" id="KW-0812">Transmembrane</keyword>
<evidence type="ECO:0000256" key="2">
    <source>
        <dbReference type="SAM" id="Phobius"/>
    </source>
</evidence>
<dbReference type="RefSeq" id="WP_008446026.1">
    <property type="nucleotide sequence ID" value="NZ_AOJK01000077.1"/>
</dbReference>
<reference evidence="4 5" key="1">
    <citation type="journal article" date="2014" name="PLoS Genet.">
        <title>Phylogenetically driven sequencing of extremely halophilic archaea reveals strategies for static and dynamic osmo-response.</title>
        <authorList>
            <person name="Becker E.A."/>
            <person name="Seitzer P.M."/>
            <person name="Tritt A."/>
            <person name="Larsen D."/>
            <person name="Krusor M."/>
            <person name="Yao A.I."/>
            <person name="Wu D."/>
            <person name="Madern D."/>
            <person name="Eisen J.A."/>
            <person name="Darling A.E."/>
            <person name="Facciotti M.T."/>
        </authorList>
    </citation>
    <scope>NUCLEOTIDE SEQUENCE [LARGE SCALE GENOMIC DNA]</scope>
    <source>
        <strain evidence="4 5">DSM 19288</strain>
    </source>
</reference>
<dbReference type="Proteomes" id="UP000011586">
    <property type="component" value="Unassembled WGS sequence"/>
</dbReference>
<name>M0DY73_9EURY</name>
<feature type="transmembrane region" description="Helical" evidence="2">
    <location>
        <begin position="450"/>
        <end position="476"/>
    </location>
</feature>
<dbReference type="AlphaFoldDB" id="M0DY73"/>
<dbReference type="InterPro" id="IPR011047">
    <property type="entry name" value="Quinoprotein_ADH-like_sf"/>
</dbReference>
<feature type="compositionally biased region" description="Basic and acidic residues" evidence="1">
    <location>
        <begin position="503"/>
        <end position="517"/>
    </location>
</feature>
<keyword evidence="2" id="KW-0472">Membrane</keyword>
<dbReference type="InterPro" id="IPR015943">
    <property type="entry name" value="WD40/YVTN_repeat-like_dom_sf"/>
</dbReference>
<feature type="domain" description="Pyrrolo-quinoline quinone repeat" evidence="3">
    <location>
        <begin position="285"/>
        <end position="390"/>
    </location>
</feature>
<dbReference type="Pfam" id="PF13360">
    <property type="entry name" value="PQQ_2"/>
    <property type="match status" value="2"/>
</dbReference>
<dbReference type="SMART" id="SM00564">
    <property type="entry name" value="PQQ"/>
    <property type="match status" value="4"/>
</dbReference>
<feature type="compositionally biased region" description="Low complexity" evidence="1">
    <location>
        <begin position="484"/>
        <end position="498"/>
    </location>
</feature>
<proteinExistence type="predicted"/>
<feature type="compositionally biased region" description="Gly residues" evidence="1">
    <location>
        <begin position="399"/>
        <end position="419"/>
    </location>
</feature>
<feature type="domain" description="Pyrrolo-quinoline quinone repeat" evidence="3">
    <location>
        <begin position="191"/>
        <end position="278"/>
    </location>
</feature>
<keyword evidence="5" id="KW-1185">Reference proteome</keyword>
<dbReference type="InterPro" id="IPR002372">
    <property type="entry name" value="PQQ_rpt_dom"/>
</dbReference>
<gene>
    <name evidence="4" type="ORF">C463_16891</name>
</gene>
<dbReference type="PANTHER" id="PTHR34512:SF30">
    <property type="entry name" value="OUTER MEMBRANE PROTEIN ASSEMBLY FACTOR BAMB"/>
    <property type="match status" value="1"/>
</dbReference>
<feature type="region of interest" description="Disordered" evidence="1">
    <location>
        <begin position="399"/>
        <end position="433"/>
    </location>
</feature>
<dbReference type="EMBL" id="AOJK01000077">
    <property type="protein sequence ID" value="ELZ39672.1"/>
    <property type="molecule type" value="Genomic_DNA"/>
</dbReference>
<accession>M0DY73</accession>
<organism evidence="4 5">
    <name type="scientific">Halorubrum californiense DSM 19288</name>
    <dbReference type="NCBI Taxonomy" id="1227465"/>
    <lineage>
        <taxon>Archaea</taxon>
        <taxon>Methanobacteriati</taxon>
        <taxon>Methanobacteriota</taxon>
        <taxon>Stenosarchaea group</taxon>
        <taxon>Halobacteria</taxon>
        <taxon>Halobacteriales</taxon>
        <taxon>Haloferacaceae</taxon>
        <taxon>Halorubrum</taxon>
    </lineage>
</organism>
<evidence type="ECO:0000256" key="1">
    <source>
        <dbReference type="SAM" id="MobiDB-lite"/>
    </source>
</evidence>
<keyword evidence="2" id="KW-1133">Transmembrane helix</keyword>
<dbReference type="PATRIC" id="fig|1227465.4.peg.3266"/>
<dbReference type="InterPro" id="IPR018391">
    <property type="entry name" value="PQQ_b-propeller_rpt"/>
</dbReference>
<comment type="caution">
    <text evidence="4">The sequence shown here is derived from an EMBL/GenBank/DDBJ whole genome shotgun (WGS) entry which is preliminary data.</text>
</comment>
<dbReference type="PANTHER" id="PTHR34512">
    <property type="entry name" value="CELL SURFACE PROTEIN"/>
    <property type="match status" value="1"/>
</dbReference>
<dbReference type="Gene3D" id="2.130.10.10">
    <property type="entry name" value="YVTN repeat-like/Quinoprotein amine dehydrogenase"/>
    <property type="match status" value="2"/>
</dbReference>
<protein>
    <submittedName>
        <fullName evidence="4">Pyrrolo-quinoline quinone</fullName>
    </submittedName>
</protein>
<dbReference type="STRING" id="1227465.C463_16891"/>
<sequence>MTTDPSRREFCRGALSAGAAAAAAVAGGTGSAAATDGGAAWPLFGYDERNSSHNENGVDAVSADEFGEAWATDTPWEMGSAYPVVVNGRVYCNTKGGIASIRRDDGEAYKKFAAEGSVTASPGATDDAVYVGTDNGYVGEVVDAENRVTNYDLGEGITASPIPLGDGTVLAATVDRHLRRLQLYPDGFSYQWEVGTHGALVGTPAIADGIAYVGDRTAHVYAVDVDDGTVEWRADRSAGFSASPAVADGRVFVADDDGTLAALSTADGSPEWEVDLRGGSVDGDALASSPAVADGTVYVGSVGGTVRAVDAATGETEWVFETGSPVYADPVVGEGTVYVGDNDGTVYAIDATSGESAWRANVDGYVSGLALTADELLATASEGRVHAYRPGIGGGAGAAGGGGGDGGPLGGDGGNGGPLNDGPLPGDGVPSLREGPLSGGFDAVSGLASWAFKAMVAAVVLFFGGAFVLGFVSALFGDDGGSGSSSTSGGSRTTGSRTRSTKLSKDSDAGERPHPGIEDGTEFETDEYGQLVERED</sequence>
<evidence type="ECO:0000313" key="5">
    <source>
        <dbReference type="Proteomes" id="UP000011586"/>
    </source>
</evidence>
<dbReference type="InterPro" id="IPR006311">
    <property type="entry name" value="TAT_signal"/>
</dbReference>
<feature type="region of interest" description="Disordered" evidence="1">
    <location>
        <begin position="480"/>
        <end position="536"/>
    </location>
</feature>
<dbReference type="PROSITE" id="PS51318">
    <property type="entry name" value="TAT"/>
    <property type="match status" value="1"/>
</dbReference>